<proteinExistence type="predicted"/>
<gene>
    <name evidence="2" type="ORF">GCM10010315_40120</name>
</gene>
<reference evidence="3" key="1">
    <citation type="journal article" date="2019" name="Int. J. Syst. Evol. Microbiol.">
        <title>The Global Catalogue of Microorganisms (GCM) 10K type strain sequencing project: providing services to taxonomists for standard genome sequencing and annotation.</title>
        <authorList>
            <consortium name="The Broad Institute Genomics Platform"/>
            <consortium name="The Broad Institute Genome Sequencing Center for Infectious Disease"/>
            <person name="Wu L."/>
            <person name="Ma J."/>
        </authorList>
    </citation>
    <scope>NUCLEOTIDE SEQUENCE [LARGE SCALE GENOMIC DNA]</scope>
    <source>
        <strain evidence="3">JCM 4542</strain>
    </source>
</reference>
<dbReference type="RefSeq" id="WP_344436752.1">
    <property type="nucleotide sequence ID" value="NZ_BAAASL010000015.1"/>
</dbReference>
<feature type="domain" description="DUF397" evidence="1">
    <location>
        <begin position="11"/>
        <end position="63"/>
    </location>
</feature>
<organism evidence="2 3">
    <name type="scientific">Streptomyces luteosporeus</name>
    <dbReference type="NCBI Taxonomy" id="173856"/>
    <lineage>
        <taxon>Bacteria</taxon>
        <taxon>Bacillati</taxon>
        <taxon>Actinomycetota</taxon>
        <taxon>Actinomycetes</taxon>
        <taxon>Kitasatosporales</taxon>
        <taxon>Streptomycetaceae</taxon>
        <taxon>Streptomyces</taxon>
    </lineage>
</organism>
<evidence type="ECO:0000313" key="2">
    <source>
        <dbReference type="EMBL" id="GAA2720237.1"/>
    </source>
</evidence>
<name>A0ABP6GAK2_9ACTN</name>
<dbReference type="InterPro" id="IPR007278">
    <property type="entry name" value="DUF397"/>
</dbReference>
<dbReference type="EMBL" id="BAAASL010000015">
    <property type="protein sequence ID" value="GAA2720237.1"/>
    <property type="molecule type" value="Genomic_DNA"/>
</dbReference>
<sequence>MCTIRLDLSIATWRKSTYSQTNGSCIEVAEQFADVMPVRDSKDPGRTPLVFPRSAWSSFVTALAANNGNLSA</sequence>
<protein>
    <recommendedName>
        <fullName evidence="1">DUF397 domain-containing protein</fullName>
    </recommendedName>
</protein>
<dbReference type="Pfam" id="PF04149">
    <property type="entry name" value="DUF397"/>
    <property type="match status" value="1"/>
</dbReference>
<dbReference type="Proteomes" id="UP001500886">
    <property type="component" value="Unassembled WGS sequence"/>
</dbReference>
<keyword evidence="3" id="KW-1185">Reference proteome</keyword>
<evidence type="ECO:0000259" key="1">
    <source>
        <dbReference type="Pfam" id="PF04149"/>
    </source>
</evidence>
<comment type="caution">
    <text evidence="2">The sequence shown here is derived from an EMBL/GenBank/DDBJ whole genome shotgun (WGS) entry which is preliminary data.</text>
</comment>
<evidence type="ECO:0000313" key="3">
    <source>
        <dbReference type="Proteomes" id="UP001500886"/>
    </source>
</evidence>
<accession>A0ABP6GAK2</accession>